<name>A0A504IVC9_9FLAO</name>
<gene>
    <name evidence="2" type="ORF">FHK87_23055</name>
</gene>
<feature type="transmembrane region" description="Helical" evidence="1">
    <location>
        <begin position="5"/>
        <end position="22"/>
    </location>
</feature>
<keyword evidence="3" id="KW-1185">Reference proteome</keyword>
<evidence type="ECO:0000313" key="3">
    <source>
        <dbReference type="Proteomes" id="UP000315540"/>
    </source>
</evidence>
<feature type="transmembrane region" description="Helical" evidence="1">
    <location>
        <begin position="42"/>
        <end position="64"/>
    </location>
</feature>
<dbReference type="Proteomes" id="UP000315540">
    <property type="component" value="Unassembled WGS sequence"/>
</dbReference>
<reference evidence="2 3" key="1">
    <citation type="submission" date="2019-06" db="EMBL/GenBank/DDBJ databases">
        <authorList>
            <person name="Meng X."/>
        </authorList>
    </citation>
    <scope>NUCLEOTIDE SEQUENCE [LARGE SCALE GENOMIC DNA]</scope>
    <source>
        <strain evidence="2 3">M625</strain>
    </source>
</reference>
<keyword evidence="1" id="KW-0472">Membrane</keyword>
<dbReference type="EMBL" id="VFWZ01000009">
    <property type="protein sequence ID" value="TPN82306.1"/>
    <property type="molecule type" value="Genomic_DNA"/>
</dbReference>
<sequence>MKKSILSIIISSIGLYFIYWFNRRTCEIYAAVSETPEIDTSIFSAFGNVYKITAMCIGLVGFYVGLMAIRQKQKVAIIGIVLSIIVMMTSFLPLCEYYLSWLIS</sequence>
<feature type="transmembrane region" description="Helical" evidence="1">
    <location>
        <begin position="76"/>
        <end position="99"/>
    </location>
</feature>
<evidence type="ECO:0000313" key="2">
    <source>
        <dbReference type="EMBL" id="TPN82306.1"/>
    </source>
</evidence>
<dbReference type="RefSeq" id="WP_140597237.1">
    <property type="nucleotide sequence ID" value="NZ_VFWZ01000009.1"/>
</dbReference>
<proteinExistence type="predicted"/>
<evidence type="ECO:0000256" key="1">
    <source>
        <dbReference type="SAM" id="Phobius"/>
    </source>
</evidence>
<accession>A0A504IVC9</accession>
<evidence type="ECO:0008006" key="4">
    <source>
        <dbReference type="Google" id="ProtNLM"/>
    </source>
</evidence>
<keyword evidence="1" id="KW-0812">Transmembrane</keyword>
<organism evidence="2 3">
    <name type="scientific">Aquimarina algicola</name>
    <dbReference type="NCBI Taxonomy" id="2589995"/>
    <lineage>
        <taxon>Bacteria</taxon>
        <taxon>Pseudomonadati</taxon>
        <taxon>Bacteroidota</taxon>
        <taxon>Flavobacteriia</taxon>
        <taxon>Flavobacteriales</taxon>
        <taxon>Flavobacteriaceae</taxon>
        <taxon>Aquimarina</taxon>
    </lineage>
</organism>
<comment type="caution">
    <text evidence="2">The sequence shown here is derived from an EMBL/GenBank/DDBJ whole genome shotgun (WGS) entry which is preliminary data.</text>
</comment>
<protein>
    <recommendedName>
        <fullName evidence="4">DUF4064 domain-containing protein</fullName>
    </recommendedName>
</protein>
<dbReference type="AlphaFoldDB" id="A0A504IVC9"/>
<keyword evidence="1" id="KW-1133">Transmembrane helix</keyword>